<evidence type="ECO:0000256" key="2">
    <source>
        <dbReference type="ARBA" id="ARBA00005573"/>
    </source>
</evidence>
<gene>
    <name evidence="10" type="primary">AlNc14C27G2628</name>
    <name evidence="10" type="ORF">ALNC14_030330</name>
</gene>
<dbReference type="GO" id="GO:0045893">
    <property type="term" value="P:positive regulation of DNA-templated transcription"/>
    <property type="evidence" value="ECO:0007669"/>
    <property type="project" value="TreeGrafter"/>
</dbReference>
<keyword evidence="3 9" id="KW-0813">Transport</keyword>
<evidence type="ECO:0000256" key="5">
    <source>
        <dbReference type="ARBA" id="ARBA00022927"/>
    </source>
</evidence>
<evidence type="ECO:0000256" key="1">
    <source>
        <dbReference type="ARBA" id="ARBA00004567"/>
    </source>
</evidence>
<keyword evidence="4 9" id="KW-0509">mRNA transport</keyword>
<keyword evidence="8 9" id="KW-0539">Nucleus</keyword>
<dbReference type="GO" id="GO:0031965">
    <property type="term" value="C:nuclear membrane"/>
    <property type="evidence" value="ECO:0007669"/>
    <property type="project" value="UniProtKB-UniRule"/>
</dbReference>
<proteinExistence type="inferred from homology"/>
<dbReference type="InterPro" id="IPR011502">
    <property type="entry name" value="Nucleoporin_Nup85"/>
</dbReference>
<keyword evidence="6 9" id="KW-0811">Translocation</keyword>
<dbReference type="Pfam" id="PF07575">
    <property type="entry name" value="Nucleopor_Nup85"/>
    <property type="match status" value="1"/>
</dbReference>
<name>F0W6Z5_9STRA</name>
<protein>
    <recommendedName>
        <fullName evidence="9">Nuclear pore complex protein Nup85</fullName>
    </recommendedName>
</protein>
<evidence type="ECO:0000256" key="9">
    <source>
        <dbReference type="RuleBase" id="RU365073"/>
    </source>
</evidence>
<dbReference type="HOGENOM" id="CLU_389546_0_0_1"/>
<comment type="subunit">
    <text evidence="9">Component of the nuclear pore complex (NPC).</text>
</comment>
<comment type="similarity">
    <text evidence="2 9">Belongs to the nucleoporin Nup85 family.</text>
</comment>
<accession>F0W6Z5</accession>
<dbReference type="GO" id="GO:0006606">
    <property type="term" value="P:protein import into nucleus"/>
    <property type="evidence" value="ECO:0007669"/>
    <property type="project" value="TreeGrafter"/>
</dbReference>
<dbReference type="AlphaFoldDB" id="F0W6Z5"/>
<dbReference type="GO" id="GO:0006406">
    <property type="term" value="P:mRNA export from nucleus"/>
    <property type="evidence" value="ECO:0007669"/>
    <property type="project" value="TreeGrafter"/>
</dbReference>
<keyword evidence="9" id="KW-0472">Membrane</keyword>
<evidence type="ECO:0000256" key="7">
    <source>
        <dbReference type="ARBA" id="ARBA00023132"/>
    </source>
</evidence>
<keyword evidence="5 9" id="KW-0653">Protein transport</keyword>
<comment type="function">
    <text evidence="9">Functions as a component of the nuclear pore complex (NPC).</text>
</comment>
<evidence type="ECO:0000256" key="3">
    <source>
        <dbReference type="ARBA" id="ARBA00022448"/>
    </source>
</evidence>
<dbReference type="PANTHER" id="PTHR13373:SF21">
    <property type="entry name" value="NUCLEAR PORE COMPLEX PROTEIN NUP85"/>
    <property type="match status" value="1"/>
</dbReference>
<keyword evidence="7 9" id="KW-0906">Nuclear pore complex</keyword>
<evidence type="ECO:0000256" key="6">
    <source>
        <dbReference type="ARBA" id="ARBA00023010"/>
    </source>
</evidence>
<comment type="subcellular location">
    <subcellularLocation>
        <location evidence="1 9">Nucleus</location>
        <location evidence="1 9">Nuclear pore complex</location>
    </subcellularLocation>
</comment>
<evidence type="ECO:0000256" key="8">
    <source>
        <dbReference type="ARBA" id="ARBA00023242"/>
    </source>
</evidence>
<dbReference type="GO" id="GO:0031080">
    <property type="term" value="C:nuclear pore outer ring"/>
    <property type="evidence" value="ECO:0007669"/>
    <property type="project" value="TreeGrafter"/>
</dbReference>
<organism evidence="10">
    <name type="scientific">Albugo laibachii Nc14</name>
    <dbReference type="NCBI Taxonomy" id="890382"/>
    <lineage>
        <taxon>Eukaryota</taxon>
        <taxon>Sar</taxon>
        <taxon>Stramenopiles</taxon>
        <taxon>Oomycota</taxon>
        <taxon>Peronosporomycetes</taxon>
        <taxon>Albuginales</taxon>
        <taxon>Albuginaceae</taxon>
        <taxon>Albugo</taxon>
    </lineage>
</organism>
<dbReference type="EMBL" id="FR824072">
    <property type="protein sequence ID" value="CCA16890.1"/>
    <property type="molecule type" value="Genomic_DNA"/>
</dbReference>
<evidence type="ECO:0000256" key="4">
    <source>
        <dbReference type="ARBA" id="ARBA00022816"/>
    </source>
</evidence>
<dbReference type="PANTHER" id="PTHR13373">
    <property type="entry name" value="FROUNT PROTEIN-RELATED"/>
    <property type="match status" value="1"/>
</dbReference>
<reference evidence="10" key="2">
    <citation type="submission" date="2011-02" db="EMBL/GenBank/DDBJ databases">
        <authorList>
            <person name="MacLean D."/>
        </authorList>
    </citation>
    <scope>NUCLEOTIDE SEQUENCE</scope>
</reference>
<dbReference type="GO" id="GO:0017056">
    <property type="term" value="F:structural constituent of nuclear pore"/>
    <property type="evidence" value="ECO:0007669"/>
    <property type="project" value="TreeGrafter"/>
</dbReference>
<sequence>MFDSVDDTMFSDCFTILQRTSSLPLLSPTTNTDSISPSHLTFPCGATDALNATELRWKARDLNKTLSVDSKSVERRIEMHKNLRKLAVECGDIFSRLRDCNQSTGSSKATPHHTQLSRAYRAALTRCIDAYESKAGFPCRDDGEDLTDYLKVTLAIWHLCEIIFLQSASKQRNDPGIAYQVAHWLQTHYIADTKQKLAEKRLHYLKSHGFGAIQSENDPEFWKTVFGYLMLGQGHQAWELLARHSSYQSAQMRKNALSSDAGTLYTFDCIHGLLESIPVTSFQHDSGVDSIDCWNTWHTACLELYHTDSWIQNDKNLLTMLQIMLGNDTSVKLHAETWYEFMLARLCFQEPKHIANRLEFLMSNCIDQFHHKMTQFDHIIVAILQSDVGTALERIGALGIHFFSAHLTDFLTESNVITDQNLGEPVDCSLREYFILNYAMELSVIQGMWQLAARYFETCGRYGVFAIQSLIHFEPVDSERKVQKLMLLVGEPSTDSRVQTIQNEWRKTLGQRRAQVCFESKHYGSAVYWMLTSEQYDSLDAYCEKLLDECENSNSMTPLLRALEFLHPQTKFQKTRKLEWLIGYRDFYLILQDVDALRQQMQDTIHAADLNANLRVVLAHAATQIHKLLHSTADVKRLRVPLLIKVDNLLESGQLHFTSQQIFALMKYLDELEWSFVGTEEAKEQELLNKIRSQLPTQLTDAILLEMKK</sequence>
<evidence type="ECO:0000313" key="10">
    <source>
        <dbReference type="EMBL" id="CCA16890.1"/>
    </source>
</evidence>
<reference evidence="10" key="1">
    <citation type="journal article" date="2011" name="PLoS Biol.">
        <title>Gene gain and loss during evolution of obligate parasitism in the white rust pathogen of Arabidopsis thaliana.</title>
        <authorList>
            <person name="Kemen E."/>
            <person name="Gardiner A."/>
            <person name="Schultz-Larsen T."/>
            <person name="Kemen A.C."/>
            <person name="Balmuth A.L."/>
            <person name="Robert-Seilaniantz A."/>
            <person name="Bailey K."/>
            <person name="Holub E."/>
            <person name="Studholme D.J."/>
            <person name="Maclean D."/>
            <person name="Jones J.D."/>
        </authorList>
    </citation>
    <scope>NUCLEOTIDE SEQUENCE</scope>
</reference>